<dbReference type="AlphaFoldDB" id="A0AA86MWS2"/>
<dbReference type="PROSITE" id="PS50109">
    <property type="entry name" value="HIS_KIN"/>
    <property type="match status" value="1"/>
</dbReference>
<dbReference type="InterPro" id="IPR011006">
    <property type="entry name" value="CheY-like_superfamily"/>
</dbReference>
<keyword evidence="8" id="KW-1185">Reference proteome</keyword>
<dbReference type="InterPro" id="IPR003594">
    <property type="entry name" value="HATPase_dom"/>
</dbReference>
<dbReference type="InterPro" id="IPR005467">
    <property type="entry name" value="His_kinase_dom"/>
</dbReference>
<comment type="catalytic activity">
    <reaction evidence="1">
        <text>ATP + protein L-histidine = ADP + protein N-phospho-L-histidine.</text>
        <dbReference type="EC" id="2.7.13.3"/>
    </reaction>
</comment>
<dbReference type="SUPFAM" id="SSF47384">
    <property type="entry name" value="Homodimeric domain of signal transducing histidine kinase"/>
    <property type="match status" value="1"/>
</dbReference>
<dbReference type="SMART" id="SM00388">
    <property type="entry name" value="HisKA"/>
    <property type="match status" value="1"/>
</dbReference>
<dbReference type="Proteomes" id="UP001179121">
    <property type="component" value="Chromosome"/>
</dbReference>
<evidence type="ECO:0000256" key="1">
    <source>
        <dbReference type="ARBA" id="ARBA00000085"/>
    </source>
</evidence>
<name>A0AA86MWS2_9BACT</name>
<dbReference type="SUPFAM" id="SSF55785">
    <property type="entry name" value="PYP-like sensor domain (PAS domain)"/>
    <property type="match status" value="1"/>
</dbReference>
<dbReference type="SMART" id="SM00387">
    <property type="entry name" value="HATPase_c"/>
    <property type="match status" value="1"/>
</dbReference>
<protein>
    <recommendedName>
        <fullName evidence="2">histidine kinase</fullName>
        <ecNumber evidence="2">2.7.13.3</ecNumber>
    </recommendedName>
</protein>
<dbReference type="PANTHER" id="PTHR43065:SF42">
    <property type="entry name" value="TWO-COMPONENT SENSOR PPRA"/>
    <property type="match status" value="1"/>
</dbReference>
<evidence type="ECO:0000313" key="7">
    <source>
        <dbReference type="EMBL" id="CAI4030324.1"/>
    </source>
</evidence>
<dbReference type="Pfam" id="PF02518">
    <property type="entry name" value="HATPase_c"/>
    <property type="match status" value="1"/>
</dbReference>
<dbReference type="InterPro" id="IPR004358">
    <property type="entry name" value="Sig_transdc_His_kin-like_C"/>
</dbReference>
<evidence type="ECO:0000256" key="3">
    <source>
        <dbReference type="ARBA" id="ARBA00022553"/>
    </source>
</evidence>
<dbReference type="SUPFAM" id="SSF52172">
    <property type="entry name" value="CheY-like"/>
    <property type="match status" value="1"/>
</dbReference>
<dbReference type="Gene3D" id="3.40.50.2300">
    <property type="match status" value="1"/>
</dbReference>
<dbReference type="InterPro" id="IPR036097">
    <property type="entry name" value="HisK_dim/P_sf"/>
</dbReference>
<proteinExistence type="predicted"/>
<dbReference type="InterPro" id="IPR001789">
    <property type="entry name" value="Sig_transdc_resp-reg_receiver"/>
</dbReference>
<dbReference type="CDD" id="cd00156">
    <property type="entry name" value="REC"/>
    <property type="match status" value="1"/>
</dbReference>
<evidence type="ECO:0000313" key="8">
    <source>
        <dbReference type="Proteomes" id="UP001179121"/>
    </source>
</evidence>
<dbReference type="InterPro" id="IPR003661">
    <property type="entry name" value="HisK_dim/P_dom"/>
</dbReference>
<dbReference type="PANTHER" id="PTHR43065">
    <property type="entry name" value="SENSOR HISTIDINE KINASE"/>
    <property type="match status" value="1"/>
</dbReference>
<keyword evidence="7" id="KW-0418">Kinase</keyword>
<dbReference type="Gene3D" id="3.30.565.10">
    <property type="entry name" value="Histidine kinase-like ATPase, C-terminal domain"/>
    <property type="match status" value="1"/>
</dbReference>
<dbReference type="Gene3D" id="1.10.287.130">
    <property type="match status" value="1"/>
</dbReference>
<dbReference type="EC" id="2.7.13.3" evidence="2"/>
<feature type="domain" description="Histidine kinase" evidence="5">
    <location>
        <begin position="141"/>
        <end position="363"/>
    </location>
</feature>
<evidence type="ECO:0000256" key="2">
    <source>
        <dbReference type="ARBA" id="ARBA00012438"/>
    </source>
</evidence>
<dbReference type="KEGG" id="nti:DNFV4_00752"/>
<dbReference type="SMART" id="SM00448">
    <property type="entry name" value="REC"/>
    <property type="match status" value="1"/>
</dbReference>
<dbReference type="GO" id="GO:0000155">
    <property type="term" value="F:phosphorelay sensor kinase activity"/>
    <property type="evidence" value="ECO:0007669"/>
    <property type="project" value="InterPro"/>
</dbReference>
<evidence type="ECO:0000259" key="6">
    <source>
        <dbReference type="PROSITE" id="PS50110"/>
    </source>
</evidence>
<feature type="modified residue" description="4-aspartylphosphate" evidence="4">
    <location>
        <position position="435"/>
    </location>
</feature>
<feature type="domain" description="Response regulatory" evidence="6">
    <location>
        <begin position="384"/>
        <end position="499"/>
    </location>
</feature>
<dbReference type="Pfam" id="PF00072">
    <property type="entry name" value="Response_reg"/>
    <property type="match status" value="1"/>
</dbReference>
<organism evidence="7 8">
    <name type="scientific">Nitrospira tepida</name>
    <dbReference type="NCBI Taxonomy" id="2973512"/>
    <lineage>
        <taxon>Bacteria</taxon>
        <taxon>Pseudomonadati</taxon>
        <taxon>Nitrospirota</taxon>
        <taxon>Nitrospiria</taxon>
        <taxon>Nitrospirales</taxon>
        <taxon>Nitrospiraceae</taxon>
        <taxon>Nitrospira</taxon>
    </lineage>
</organism>
<dbReference type="RefSeq" id="WP_289267317.1">
    <property type="nucleotide sequence ID" value="NZ_OX365700.1"/>
</dbReference>
<gene>
    <name evidence="7" type="ORF">DNFV4_00752</name>
</gene>
<dbReference type="InterPro" id="IPR036890">
    <property type="entry name" value="HATPase_C_sf"/>
</dbReference>
<dbReference type="Gene3D" id="3.30.450.20">
    <property type="entry name" value="PAS domain"/>
    <property type="match status" value="1"/>
</dbReference>
<dbReference type="SUPFAM" id="SSF55874">
    <property type="entry name" value="ATPase domain of HSP90 chaperone/DNA topoisomerase II/histidine kinase"/>
    <property type="match status" value="1"/>
</dbReference>
<keyword evidence="3 4" id="KW-0597">Phosphoprotein</keyword>
<dbReference type="InterPro" id="IPR035965">
    <property type="entry name" value="PAS-like_dom_sf"/>
</dbReference>
<evidence type="ECO:0000259" key="5">
    <source>
        <dbReference type="PROSITE" id="PS50109"/>
    </source>
</evidence>
<accession>A0AA86MWS2</accession>
<dbReference type="PRINTS" id="PR00344">
    <property type="entry name" value="BCTRLSENSOR"/>
</dbReference>
<dbReference type="PROSITE" id="PS50110">
    <property type="entry name" value="RESPONSE_REGULATORY"/>
    <property type="match status" value="1"/>
</dbReference>
<keyword evidence="7" id="KW-0808">Transferase</keyword>
<dbReference type="EMBL" id="OX365700">
    <property type="protein sequence ID" value="CAI4030324.1"/>
    <property type="molecule type" value="Genomic_DNA"/>
</dbReference>
<evidence type="ECO:0000256" key="4">
    <source>
        <dbReference type="PROSITE-ProRule" id="PRU00169"/>
    </source>
</evidence>
<sequence>MAASSSPPNLPQYDPQTLLNSQPVIVSVIDPETHRVQFQNETGLRKFGDIACHPCYEKIAGNASPCAFCRMPEALATGGIVSSEVALPNNQYLLIHWSQARTADGRVHVIETIADVSEHKRIEHSLRQAQKMEAIGRLAGGIAHDFNNLLMVVIGHAQRLIQQLASHPSRHELEFISQAGTRAAALTKKLLTFSRHQVLEQRELHPNSLLREMEDILRRLIGEQIQIVIVLDPKAGHFLGDPVQVEQVMLNLALNARDAMPDGGILTIETGNMDVDEEFVRRHPGSKVGPHIKFVVEDTGCGIDADTLAHIFEPFFSTKEFGKGTGLGLATVYGIVKQSGGYIDVASQPGRGSRFTVLLPRIVKEDAEPDQPTDDAAKPIYRGTILIVEDDEGIRHLMGAVLRDEGFEVLEAGDGNEALKMLQLRRGHCDLLIADVVMPRMKGAVLVQGVRAMVPAIKVLYISGYAGETLSANGVDDQAAFLQKPFLPSALTEKVNELLSASSTQTQGTRQSSTITR</sequence>
<reference evidence="7" key="1">
    <citation type="submission" date="2022-10" db="EMBL/GenBank/DDBJ databases">
        <authorList>
            <person name="Koch H."/>
        </authorList>
    </citation>
    <scope>NUCLEOTIDE SEQUENCE</scope>
    <source>
        <strain evidence="7">DNF</strain>
    </source>
</reference>